<dbReference type="Proteomes" id="UP000002350">
    <property type="component" value="Chromosome"/>
</dbReference>
<dbReference type="AlphaFoldDB" id="D4ZLS5"/>
<dbReference type="EMBL" id="AP011177">
    <property type="protein sequence ID" value="BAJ02624.1"/>
    <property type="molecule type" value="Genomic_DNA"/>
</dbReference>
<sequence length="76" mass="8410">MFRIIHSKFKDEESKMRFNNKLNRAQLAALTLCFGTSLAMSIFVGSSSPFIGLMLGTITIGVYVMIVSGKWSTKST</sequence>
<evidence type="ECO:0000313" key="2">
    <source>
        <dbReference type="EMBL" id="BAJ02624.1"/>
    </source>
</evidence>
<proteinExistence type="predicted"/>
<dbReference type="HOGENOM" id="CLU_2652462_0_0_6"/>
<evidence type="ECO:0000256" key="1">
    <source>
        <dbReference type="SAM" id="Phobius"/>
    </source>
</evidence>
<dbReference type="KEGG" id="svo:SVI_2653"/>
<keyword evidence="3" id="KW-1185">Reference proteome</keyword>
<reference evidence="3" key="1">
    <citation type="journal article" date="2010" name="Mol. Biosyst.">
        <title>Complete genome sequence and comparative analysis of Shewanella violacea, a psychrophilic and piezophilic bacterium from deep sea floor sediments.</title>
        <authorList>
            <person name="Aono E."/>
            <person name="Baba T."/>
            <person name="Ara T."/>
            <person name="Nishi T."/>
            <person name="Nakamichi T."/>
            <person name="Inamoto E."/>
            <person name="Toyonaga H."/>
            <person name="Hasegawa M."/>
            <person name="Takai Y."/>
            <person name="Okumura Y."/>
            <person name="Baba M."/>
            <person name="Tomita M."/>
            <person name="Kato C."/>
            <person name="Oshima T."/>
            <person name="Nakasone K."/>
            <person name="Mori H."/>
        </authorList>
    </citation>
    <scope>NUCLEOTIDE SEQUENCE [LARGE SCALE GENOMIC DNA]</scope>
    <source>
        <strain evidence="3">JCM 10179 / CIP 106290 / LMG 19151 / DSS12</strain>
    </source>
</reference>
<organism evidence="2 3">
    <name type="scientific">Shewanella violacea (strain JCM 10179 / CIP 106290 / LMG 19151 / DSS12)</name>
    <dbReference type="NCBI Taxonomy" id="637905"/>
    <lineage>
        <taxon>Bacteria</taxon>
        <taxon>Pseudomonadati</taxon>
        <taxon>Pseudomonadota</taxon>
        <taxon>Gammaproteobacteria</taxon>
        <taxon>Alteromonadales</taxon>
        <taxon>Shewanellaceae</taxon>
        <taxon>Shewanella</taxon>
    </lineage>
</organism>
<dbReference type="eggNOG" id="ENOG503462K">
    <property type="taxonomic scope" value="Bacteria"/>
</dbReference>
<evidence type="ECO:0000313" key="3">
    <source>
        <dbReference type="Proteomes" id="UP000002350"/>
    </source>
</evidence>
<name>D4ZLS5_SHEVD</name>
<dbReference type="STRING" id="637905.SVI_2653"/>
<feature type="transmembrane region" description="Helical" evidence="1">
    <location>
        <begin position="50"/>
        <end position="69"/>
    </location>
</feature>
<protein>
    <submittedName>
        <fullName evidence="2">Uncharacterized protein</fullName>
    </submittedName>
</protein>
<accession>D4ZLS5</accession>
<gene>
    <name evidence="2" type="ordered locus">SVI_2653</name>
</gene>
<keyword evidence="1" id="KW-0812">Transmembrane</keyword>
<feature type="transmembrane region" description="Helical" evidence="1">
    <location>
        <begin position="25"/>
        <end position="44"/>
    </location>
</feature>
<keyword evidence="1" id="KW-0472">Membrane</keyword>
<keyword evidence="1" id="KW-1133">Transmembrane helix</keyword>